<protein>
    <recommendedName>
        <fullName evidence="3">DUF4124 domain-containing protein</fullName>
    </recommendedName>
</protein>
<gene>
    <name evidence="4" type="ordered locus">Geob_3557</name>
</gene>
<feature type="domain" description="DUF4124" evidence="3">
    <location>
        <begin position="8"/>
        <end position="77"/>
    </location>
</feature>
<evidence type="ECO:0000313" key="4">
    <source>
        <dbReference type="EMBL" id="ACM21898.1"/>
    </source>
</evidence>
<evidence type="ECO:0000256" key="2">
    <source>
        <dbReference type="SAM" id="SignalP"/>
    </source>
</evidence>
<feature type="signal peptide" evidence="2">
    <location>
        <begin position="1"/>
        <end position="18"/>
    </location>
</feature>
<dbReference type="OrthoDB" id="5398730at2"/>
<dbReference type="Proteomes" id="UP000007721">
    <property type="component" value="Chromosome"/>
</dbReference>
<feature type="chain" id="PRO_5005666287" description="DUF4124 domain-containing protein" evidence="2">
    <location>
        <begin position="19"/>
        <end position="118"/>
    </location>
</feature>
<dbReference type="KEGG" id="geo:Geob_3557"/>
<accession>B9M6B0</accession>
<dbReference type="RefSeq" id="WP_012648626.1">
    <property type="nucleotide sequence ID" value="NC_011979.1"/>
</dbReference>
<dbReference type="AlphaFoldDB" id="B9M6B0"/>
<keyword evidence="2" id="KW-0732">Signal</keyword>
<dbReference type="EMBL" id="CP001390">
    <property type="protein sequence ID" value="ACM21898.1"/>
    <property type="molecule type" value="Genomic_DNA"/>
</dbReference>
<reference evidence="4 5" key="1">
    <citation type="submission" date="2009-01" db="EMBL/GenBank/DDBJ databases">
        <title>Complete sequence of Geobacter sp. FRC-32.</title>
        <authorList>
            <consortium name="US DOE Joint Genome Institute"/>
            <person name="Lucas S."/>
            <person name="Copeland A."/>
            <person name="Lapidus A."/>
            <person name="Glavina del Rio T."/>
            <person name="Dalin E."/>
            <person name="Tice H."/>
            <person name="Bruce D."/>
            <person name="Goodwin L."/>
            <person name="Pitluck S."/>
            <person name="Saunders E."/>
            <person name="Brettin T."/>
            <person name="Detter J.C."/>
            <person name="Han C."/>
            <person name="Larimer F."/>
            <person name="Land M."/>
            <person name="Hauser L."/>
            <person name="Kyrpides N."/>
            <person name="Ovchinnikova G."/>
            <person name="Kostka J."/>
            <person name="Richardson P."/>
        </authorList>
    </citation>
    <scope>NUCLEOTIDE SEQUENCE [LARGE SCALE GENOMIC DNA]</scope>
    <source>
        <strain evidence="5">DSM 22248 / JCM 15807 / FRC-32</strain>
    </source>
</reference>
<dbReference type="HOGENOM" id="CLU_167482_0_0_7"/>
<sequence>MVKKLLIMLVLVASSAQGEIYAWRDSKGTTHYTNSMVEIPARYKAKAKVLNLGPEQKDQPSNQPVPSSAPAAAPAAPGAGAQLQVAPPGPPTVAVPARTQREERRRGTRRSRSTIEEE</sequence>
<evidence type="ECO:0000256" key="1">
    <source>
        <dbReference type="SAM" id="MobiDB-lite"/>
    </source>
</evidence>
<organism evidence="4 5">
    <name type="scientific">Geotalea daltonii (strain DSM 22248 / JCM 15807 / FRC-32)</name>
    <name type="common">Geobacter daltonii</name>
    <dbReference type="NCBI Taxonomy" id="316067"/>
    <lineage>
        <taxon>Bacteria</taxon>
        <taxon>Pseudomonadati</taxon>
        <taxon>Thermodesulfobacteriota</taxon>
        <taxon>Desulfuromonadia</taxon>
        <taxon>Geobacterales</taxon>
        <taxon>Geobacteraceae</taxon>
        <taxon>Geotalea</taxon>
    </lineage>
</organism>
<evidence type="ECO:0000313" key="5">
    <source>
        <dbReference type="Proteomes" id="UP000007721"/>
    </source>
</evidence>
<feature type="compositionally biased region" description="Low complexity" evidence="1">
    <location>
        <begin position="64"/>
        <end position="86"/>
    </location>
</feature>
<proteinExistence type="predicted"/>
<keyword evidence="5" id="KW-1185">Reference proteome</keyword>
<evidence type="ECO:0000259" key="3">
    <source>
        <dbReference type="Pfam" id="PF13511"/>
    </source>
</evidence>
<feature type="region of interest" description="Disordered" evidence="1">
    <location>
        <begin position="50"/>
        <end position="118"/>
    </location>
</feature>
<dbReference type="Pfam" id="PF13511">
    <property type="entry name" value="DUF4124"/>
    <property type="match status" value="1"/>
</dbReference>
<dbReference type="InterPro" id="IPR025392">
    <property type="entry name" value="DUF4124"/>
</dbReference>
<name>B9M6B0_GEODF</name>